<keyword evidence="7" id="KW-1185">Reference proteome</keyword>
<keyword evidence="2 3" id="KW-0238">DNA-binding</keyword>
<proteinExistence type="predicted"/>
<keyword evidence="1" id="KW-0597">Phosphoprotein</keyword>
<evidence type="ECO:0000313" key="7">
    <source>
        <dbReference type="Proteomes" id="UP000271548"/>
    </source>
</evidence>
<name>A0ABX9RC11_9ACTN</name>
<evidence type="ECO:0000259" key="4">
    <source>
        <dbReference type="PROSITE" id="PS50006"/>
    </source>
</evidence>
<dbReference type="CDD" id="cd00060">
    <property type="entry name" value="FHA"/>
    <property type="match status" value="1"/>
</dbReference>
<accession>A0ABX9RC11</accession>
<evidence type="ECO:0000256" key="3">
    <source>
        <dbReference type="PROSITE-ProRule" id="PRU01091"/>
    </source>
</evidence>
<evidence type="ECO:0000256" key="2">
    <source>
        <dbReference type="ARBA" id="ARBA00023125"/>
    </source>
</evidence>
<evidence type="ECO:0000259" key="5">
    <source>
        <dbReference type="PROSITE" id="PS51755"/>
    </source>
</evidence>
<protein>
    <submittedName>
        <fullName evidence="6">FHA domain-containing protein</fullName>
    </submittedName>
</protein>
<dbReference type="Proteomes" id="UP000271548">
    <property type="component" value="Unassembled WGS sequence"/>
</dbReference>
<dbReference type="Gene3D" id="1.10.10.10">
    <property type="entry name" value="Winged helix-like DNA-binding domain superfamily/Winged helix DNA-binding domain"/>
    <property type="match status" value="1"/>
</dbReference>
<dbReference type="InterPro" id="IPR016032">
    <property type="entry name" value="Sig_transdc_resp-reg_C-effctor"/>
</dbReference>
<dbReference type="InterPro" id="IPR008984">
    <property type="entry name" value="SMAD_FHA_dom_sf"/>
</dbReference>
<gene>
    <name evidence="6" type="ORF">D7147_10070</name>
</gene>
<dbReference type="PROSITE" id="PS51755">
    <property type="entry name" value="OMPR_PHOB"/>
    <property type="match status" value="1"/>
</dbReference>
<dbReference type="Pfam" id="PF00498">
    <property type="entry name" value="FHA"/>
    <property type="match status" value="1"/>
</dbReference>
<evidence type="ECO:0000313" key="6">
    <source>
        <dbReference type="EMBL" id="RKN21130.1"/>
    </source>
</evidence>
<dbReference type="EMBL" id="RAZS01000003">
    <property type="protein sequence ID" value="RKN21130.1"/>
    <property type="molecule type" value="Genomic_DNA"/>
</dbReference>
<organism evidence="6 7">
    <name type="scientific">Micromonospora musae</name>
    <dbReference type="NCBI Taxonomy" id="1894970"/>
    <lineage>
        <taxon>Bacteria</taxon>
        <taxon>Bacillati</taxon>
        <taxon>Actinomycetota</taxon>
        <taxon>Actinomycetes</taxon>
        <taxon>Micromonosporales</taxon>
        <taxon>Micromonosporaceae</taxon>
        <taxon>Micromonospora</taxon>
    </lineage>
</organism>
<dbReference type="SUPFAM" id="SSF49879">
    <property type="entry name" value="SMAD/FHA domain"/>
    <property type="match status" value="1"/>
</dbReference>
<reference evidence="6 7" key="1">
    <citation type="submission" date="2018-09" db="EMBL/GenBank/DDBJ databases">
        <title>Micromonospora sp. nov. MS1-9, isolated from a root of Musa sp.</title>
        <authorList>
            <person name="Kuncharoen N."/>
            <person name="Kudo T."/>
            <person name="Ohkuma M."/>
            <person name="Yuki M."/>
            <person name="Tanasupawat S."/>
        </authorList>
    </citation>
    <scope>NUCLEOTIDE SEQUENCE [LARGE SCALE GENOMIC DNA]</scope>
    <source>
        <strain evidence="6 7">NGC1-4</strain>
    </source>
</reference>
<evidence type="ECO:0000256" key="1">
    <source>
        <dbReference type="ARBA" id="ARBA00022553"/>
    </source>
</evidence>
<dbReference type="InterPro" id="IPR001867">
    <property type="entry name" value="OmpR/PhoB-type_DNA-bd"/>
</dbReference>
<dbReference type="Gene3D" id="2.60.200.20">
    <property type="match status" value="1"/>
</dbReference>
<dbReference type="InterPro" id="IPR036388">
    <property type="entry name" value="WH-like_DNA-bd_sf"/>
</dbReference>
<dbReference type="PROSITE" id="PS50006">
    <property type="entry name" value="FHA_DOMAIN"/>
    <property type="match status" value="1"/>
</dbReference>
<sequence length="329" mass="35321">MVRRERGAGGGGRRMQQSGEFAAVRQVHGDRRLAAVVERAGGPAAGLRGLSGPPGGRPALQRVVLAVNTTPTTTRGVTLRVRSPEGRVTGLQLADGPITVGRTAPDHTPDVNLEPDPQRWVGRLHCTLDVVDGGWSVTDNASVNGTLLRTLGGRTERLVGRRRLRHGDTLLVLGDMSPEGEPLYWELTLLDPHTTQPAPFEPPPAVPVRGPSLRYDWVEARAYRCDSDGVTAVSGLRPQGHQLLRYMVGRSSNGAAVACGHEELITALWGSAEEWPPSRSYTRADLAGVVRAVRRSIEADPSAPRLLETITGIGYRLNVHPADEAGDGR</sequence>
<feature type="domain" description="FHA" evidence="4">
    <location>
        <begin position="98"/>
        <end position="148"/>
    </location>
</feature>
<comment type="caution">
    <text evidence="6">The sequence shown here is derived from an EMBL/GenBank/DDBJ whole genome shotgun (WGS) entry which is preliminary data.</text>
</comment>
<dbReference type="SUPFAM" id="SSF46894">
    <property type="entry name" value="C-terminal effector domain of the bipartite response regulators"/>
    <property type="match status" value="1"/>
</dbReference>
<feature type="DNA-binding region" description="OmpR/PhoB-type" evidence="3">
    <location>
        <begin position="204"/>
        <end position="319"/>
    </location>
</feature>
<dbReference type="InterPro" id="IPR000253">
    <property type="entry name" value="FHA_dom"/>
</dbReference>
<feature type="domain" description="OmpR/PhoB-type" evidence="5">
    <location>
        <begin position="204"/>
        <end position="319"/>
    </location>
</feature>